<feature type="transmembrane region" description="Helical" evidence="5">
    <location>
        <begin position="421"/>
        <end position="443"/>
    </location>
</feature>
<evidence type="ECO:0000313" key="7">
    <source>
        <dbReference type="EMBL" id="PZD72361.1"/>
    </source>
</evidence>
<dbReference type="RefSeq" id="WP_110987012.1">
    <property type="nucleotide sequence ID" value="NZ_CAWNWM010000010.1"/>
</dbReference>
<feature type="transmembrane region" description="Helical" evidence="5">
    <location>
        <begin position="43"/>
        <end position="64"/>
    </location>
</feature>
<accession>A0A2W1JU17</accession>
<reference evidence="7 8" key="1">
    <citation type="journal article" date="2018" name="Sci. Rep.">
        <title>A novel species of the marine cyanobacterium Acaryochloris with a unique pigment content and lifestyle.</title>
        <authorList>
            <person name="Partensky F."/>
            <person name="Six C."/>
            <person name="Ratin M."/>
            <person name="Garczarek L."/>
            <person name="Vaulot D."/>
            <person name="Probert I."/>
            <person name="Calteau A."/>
            <person name="Gourvil P."/>
            <person name="Marie D."/>
            <person name="Grebert T."/>
            <person name="Bouchier C."/>
            <person name="Le Panse S."/>
            <person name="Gachenot M."/>
            <person name="Rodriguez F."/>
            <person name="Garrido J.L."/>
        </authorList>
    </citation>
    <scope>NUCLEOTIDE SEQUENCE [LARGE SCALE GENOMIC DNA]</scope>
    <source>
        <strain evidence="7 8">RCC1774</strain>
    </source>
</reference>
<feature type="transmembrane region" description="Helical" evidence="5">
    <location>
        <begin position="362"/>
        <end position="385"/>
    </location>
</feature>
<keyword evidence="3 5" id="KW-1133">Transmembrane helix</keyword>
<dbReference type="AlphaFoldDB" id="A0A2W1JU17"/>
<dbReference type="InterPro" id="IPR007016">
    <property type="entry name" value="O-antigen_ligase-rel_domated"/>
</dbReference>
<evidence type="ECO:0000256" key="2">
    <source>
        <dbReference type="ARBA" id="ARBA00022692"/>
    </source>
</evidence>
<comment type="caution">
    <text evidence="7">The sequence shown here is derived from an EMBL/GenBank/DDBJ whole genome shotgun (WGS) entry which is preliminary data.</text>
</comment>
<feature type="transmembrane region" description="Helical" evidence="5">
    <location>
        <begin position="195"/>
        <end position="212"/>
    </location>
</feature>
<feature type="domain" description="O-antigen ligase-related" evidence="6">
    <location>
        <begin position="225"/>
        <end position="369"/>
    </location>
</feature>
<feature type="transmembrane region" description="Helical" evidence="5">
    <location>
        <begin position="76"/>
        <end position="100"/>
    </location>
</feature>
<evidence type="ECO:0000256" key="3">
    <source>
        <dbReference type="ARBA" id="ARBA00022989"/>
    </source>
</evidence>
<dbReference type="PANTHER" id="PTHR37422">
    <property type="entry name" value="TEICHURONIC ACID BIOSYNTHESIS PROTEIN TUAE"/>
    <property type="match status" value="1"/>
</dbReference>
<gene>
    <name evidence="7" type="ORF">C1752_03601</name>
</gene>
<sequence>MESNGTASLKTSVQPSSSRDLFGPLAFGFYALFTLLPDSSSLVVAWPWVLLWQVGLFLPWLWLLRTWWMQFQLTRLGYGLDYGTALTVLGVLGSTLLAQFPQQARWHSWAALCAIAALYALNTWCSSPSRRQKLLAAQGGLSLAFIAVSLSLWFFQTLLPEMNRLADLRASGLERSFDFSVLELRNWAPIGHQNYVAGFLVLTLPLLIGLCLRASSKWKWVWGLGALLGLVDLYTTSSRGGWLGMALVAVSGVVLLKRLSPRFRWLMGLGLLIGLFGTVLANNRLRALLVSAFSRDSAGSTVAFRLITNATGWAMGLAHPLLGAGPGSVPLLYQSYRPAWAGREAELVYQLHGTPAQVWAELGALGIALCIFMIGWLVYWGVRLWQAQPVELEGDRIMSWSLLAGLGGYGIVALTDYQLDIVCISGTLILYLVGLLSLLRQYLPLSSEVHSTKRIKILCWGLVGLLLAVGIWLAPIHRAWQLSSRGFAALAEEQFESFTTDLEQAHQLAPWEPYYSYQLGWNLGSVRSDDAQINQVRARQSLEFFERHVQVSPSQESGTSSLGWQQLLNRQPSQSTESFLKSTQLMPAKRGGFYSLGQSLLLQGKADLGVQAIALEILRDPLFLTSPLLQSPPTATFYPQVQEEVVQLYQQLLKTHSAQDSLTAYLHQCLGGVYWWQGNLSAAAAQWEKSAPPLGKAVLSISRGEAISTNIPILKAWLEPQQRIQWLERALLQANQALPKPQDVQALQAGMERSDSFEQWVKKNAPLQQYPRVRAGFGVLSRHIDGPAPSDFFPVVENAAVSQFLAELFPSLAYSPALDIALQPFCESLWRSIQASES</sequence>
<dbReference type="SUPFAM" id="SSF48452">
    <property type="entry name" value="TPR-like"/>
    <property type="match status" value="1"/>
</dbReference>
<evidence type="ECO:0000259" key="6">
    <source>
        <dbReference type="Pfam" id="PF04932"/>
    </source>
</evidence>
<feature type="transmembrane region" description="Helical" evidence="5">
    <location>
        <begin position="455"/>
        <end position="474"/>
    </location>
</feature>
<name>A0A2W1JU17_9CYAN</name>
<keyword evidence="4 5" id="KW-0472">Membrane</keyword>
<keyword evidence="8" id="KW-1185">Reference proteome</keyword>
<organism evidence="7 8">
    <name type="scientific">Acaryochloris thomasi RCC1774</name>
    <dbReference type="NCBI Taxonomy" id="1764569"/>
    <lineage>
        <taxon>Bacteria</taxon>
        <taxon>Bacillati</taxon>
        <taxon>Cyanobacteriota</taxon>
        <taxon>Cyanophyceae</taxon>
        <taxon>Acaryochloridales</taxon>
        <taxon>Acaryochloridaceae</taxon>
        <taxon>Acaryochloris</taxon>
        <taxon>Acaryochloris thomasi</taxon>
    </lineage>
</organism>
<evidence type="ECO:0000256" key="1">
    <source>
        <dbReference type="ARBA" id="ARBA00004141"/>
    </source>
</evidence>
<comment type="subcellular location">
    <subcellularLocation>
        <location evidence="1">Membrane</location>
        <topology evidence="1">Multi-pass membrane protein</topology>
    </subcellularLocation>
</comment>
<dbReference type="OrthoDB" id="416659at2"/>
<keyword evidence="2 5" id="KW-0812">Transmembrane</keyword>
<feature type="transmembrane region" description="Helical" evidence="5">
    <location>
        <begin position="106"/>
        <end position="122"/>
    </location>
</feature>
<dbReference type="Pfam" id="PF04932">
    <property type="entry name" value="Wzy_C"/>
    <property type="match status" value="1"/>
</dbReference>
<dbReference type="InterPro" id="IPR051533">
    <property type="entry name" value="WaaL-like"/>
</dbReference>
<feature type="transmembrane region" description="Helical" evidence="5">
    <location>
        <begin position="134"/>
        <end position="155"/>
    </location>
</feature>
<evidence type="ECO:0000256" key="4">
    <source>
        <dbReference type="ARBA" id="ARBA00023136"/>
    </source>
</evidence>
<dbReference type="Gene3D" id="1.25.40.10">
    <property type="entry name" value="Tetratricopeptide repeat domain"/>
    <property type="match status" value="1"/>
</dbReference>
<protein>
    <recommendedName>
        <fullName evidence="6">O-antigen ligase-related domain-containing protein</fullName>
    </recommendedName>
</protein>
<dbReference type="InterPro" id="IPR011990">
    <property type="entry name" value="TPR-like_helical_dom_sf"/>
</dbReference>
<dbReference type="Proteomes" id="UP000248857">
    <property type="component" value="Unassembled WGS sequence"/>
</dbReference>
<feature type="transmembrane region" description="Helical" evidence="5">
    <location>
        <begin position="263"/>
        <end position="281"/>
    </location>
</feature>
<dbReference type="EMBL" id="PQWO01000010">
    <property type="protein sequence ID" value="PZD72361.1"/>
    <property type="molecule type" value="Genomic_DNA"/>
</dbReference>
<proteinExistence type="predicted"/>
<evidence type="ECO:0000256" key="5">
    <source>
        <dbReference type="SAM" id="Phobius"/>
    </source>
</evidence>
<dbReference type="PANTHER" id="PTHR37422:SF23">
    <property type="entry name" value="TEICHURONIC ACID BIOSYNTHESIS PROTEIN TUAE"/>
    <property type="match status" value="1"/>
</dbReference>
<evidence type="ECO:0000313" key="8">
    <source>
        <dbReference type="Proteomes" id="UP000248857"/>
    </source>
</evidence>
<dbReference type="GO" id="GO:0016020">
    <property type="term" value="C:membrane"/>
    <property type="evidence" value="ECO:0007669"/>
    <property type="project" value="UniProtKB-SubCell"/>
</dbReference>
<feature type="transmembrane region" description="Helical" evidence="5">
    <location>
        <begin position="219"/>
        <end position="235"/>
    </location>
</feature>